<dbReference type="PANTHER" id="PTHR46692:SF1">
    <property type="entry name" value="NUCLEOSIDE HYDROLASE 3-RELATED"/>
    <property type="match status" value="1"/>
</dbReference>
<evidence type="ECO:0000259" key="2">
    <source>
        <dbReference type="Pfam" id="PF01156"/>
    </source>
</evidence>
<comment type="similarity">
    <text evidence="1">Belongs to the IUNH family.</text>
</comment>
<proteinExistence type="inferred from homology"/>
<keyword evidence="3" id="KW-1185">Reference proteome</keyword>
<dbReference type="InterPro" id="IPR036452">
    <property type="entry name" value="Ribo_hydro-like"/>
</dbReference>
<sequence length="560" mass="62216">MWDSFASGVATSIMLNSHIGDGQNDFALMEYMNITVVTSNKPYGISDGSNPFFYGRQIPKFGLDKGGVHSGHAQAGLRDPFCIVNDGKGICQDGYTTEVMGPEGVRILVATRAKPNRNISSPLDREFYTGFLDVINSPINTGRFNFTTQFPYYEQVLYLPDFRNIRLGKPVVIDMDMSAGDFLALFYLLKVPVEVIDIKAIIASPTGWANAATIDVIYDLLHMMGRDDIPVGLGDVFAVNQSDSVLPTVGDCKYAKAIPNGCGGYLDSDTLYGLARNFPRSPRRYTAECPVKHEAPQNSQHPELRQPLAMDIWESILTTLEPGSKISVLTNGPLTNLAKLITSNKNASSLIQEVYIVGGHIKDDDTDKGNVFTVPSNIYAEFNIFLDPLGARTVFESTVNVTLVPLGIQRRVSSFENILGTLRKKNRTPELLFANRLLSRLFRLKQSNIRYEHVDTFLGEILGAVVLAEDLVKPVFQFKPVKILADGDESQDGQTVIYEKGGKLIQILQNLNQTAYFDLFANRLSDTKQSAVIKSFNDQKRIWYKLQNRTCNYCHGSCVN</sequence>
<evidence type="ECO:0000313" key="3">
    <source>
        <dbReference type="Proteomes" id="UP001652600"/>
    </source>
</evidence>
<name>A0ABM3KWC9_CUCME</name>
<feature type="domain" description="Inosine/uridine-preferring nucleoside hydrolase" evidence="2">
    <location>
        <begin position="171"/>
        <end position="517"/>
    </location>
</feature>
<gene>
    <name evidence="4" type="primary">LOC103483780</name>
</gene>
<dbReference type="InterPro" id="IPR001910">
    <property type="entry name" value="Inosine/uridine_hydrolase_dom"/>
</dbReference>
<dbReference type="Gene3D" id="3.90.245.10">
    <property type="entry name" value="Ribonucleoside hydrolase-like"/>
    <property type="match status" value="1"/>
</dbReference>
<keyword evidence="4" id="KW-0378">Hydrolase</keyword>
<dbReference type="Pfam" id="PF01156">
    <property type="entry name" value="IU_nuc_hydro"/>
    <property type="match status" value="1"/>
</dbReference>
<dbReference type="SUPFAM" id="SSF53590">
    <property type="entry name" value="Nucleoside hydrolase"/>
    <property type="match status" value="1"/>
</dbReference>
<protein>
    <submittedName>
        <fullName evidence="4">Nucleoside hydrolase 4 isoform X4</fullName>
    </submittedName>
</protein>
<dbReference type="RefSeq" id="XP_050942087.1">
    <property type="nucleotide sequence ID" value="XM_051086130.1"/>
</dbReference>
<organism evidence="3 4">
    <name type="scientific">Cucumis melo</name>
    <name type="common">Muskmelon</name>
    <dbReference type="NCBI Taxonomy" id="3656"/>
    <lineage>
        <taxon>Eukaryota</taxon>
        <taxon>Viridiplantae</taxon>
        <taxon>Streptophyta</taxon>
        <taxon>Embryophyta</taxon>
        <taxon>Tracheophyta</taxon>
        <taxon>Spermatophyta</taxon>
        <taxon>Magnoliopsida</taxon>
        <taxon>eudicotyledons</taxon>
        <taxon>Gunneridae</taxon>
        <taxon>Pentapetalae</taxon>
        <taxon>rosids</taxon>
        <taxon>fabids</taxon>
        <taxon>Cucurbitales</taxon>
        <taxon>Cucurbitaceae</taxon>
        <taxon>Benincaseae</taxon>
        <taxon>Cucumis</taxon>
    </lineage>
</organism>
<dbReference type="GO" id="GO:0016787">
    <property type="term" value="F:hydrolase activity"/>
    <property type="evidence" value="ECO:0007669"/>
    <property type="project" value="UniProtKB-KW"/>
</dbReference>
<dbReference type="PANTHER" id="PTHR46692">
    <property type="entry name" value="INOSINE-URIDINE PREFERRING NUCLEOSIDE HYDROLASE FAMILY PROTEIN"/>
    <property type="match status" value="1"/>
</dbReference>
<evidence type="ECO:0000313" key="4">
    <source>
        <dbReference type="RefSeq" id="XP_050942087.1"/>
    </source>
</evidence>
<evidence type="ECO:0000256" key="1">
    <source>
        <dbReference type="ARBA" id="ARBA00009176"/>
    </source>
</evidence>
<reference evidence="4" key="1">
    <citation type="submission" date="2025-08" db="UniProtKB">
        <authorList>
            <consortium name="RefSeq"/>
        </authorList>
    </citation>
    <scope>IDENTIFICATION</scope>
    <source>
        <tissue evidence="4">Stem</tissue>
    </source>
</reference>
<dbReference type="Proteomes" id="UP001652600">
    <property type="component" value="Chromosome 6"/>
</dbReference>
<accession>A0ABM3KWC9</accession>
<dbReference type="GeneID" id="103483780"/>